<name>A0ABT1MU52_9RHOB</name>
<dbReference type="EMBL" id="JAKZEU010000006">
    <property type="protein sequence ID" value="MCQ0971840.1"/>
    <property type="molecule type" value="Genomic_DNA"/>
</dbReference>
<feature type="domain" description="Heme NO-binding" evidence="1">
    <location>
        <begin position="2"/>
        <end position="125"/>
    </location>
</feature>
<sequence>MHGLINRSIEGFLRGTYGDAFWLGVAEASGIDARGFQTMRDYPDAISHALINQAALRRNKPEAEMLEDLGAWLAQIEPVRRLLRFSGRDFQEFLHSLDELPGRAQMVIPSLGMPRIRVTAGEGEDTHVAMTGCFAEWRSVMAGLIRAMADDYGALGLILVEGEAVVVRISDDAFAEGRKFELGAWTGPDAAAAS</sequence>
<dbReference type="SUPFAM" id="SSF111126">
    <property type="entry name" value="Ligand-binding domain in the NO signalling and Golgi transport"/>
    <property type="match status" value="1"/>
</dbReference>
<dbReference type="PANTHER" id="PTHR45655">
    <property type="entry name" value="GUANYLATE CYCLASE SOLUBLE SUBUNIT BETA-2"/>
    <property type="match status" value="1"/>
</dbReference>
<dbReference type="PANTHER" id="PTHR45655:SF13">
    <property type="entry name" value="SOLUBLE GUANYLATE CYCLASE GCY-32-RELATED"/>
    <property type="match status" value="1"/>
</dbReference>
<dbReference type="InterPro" id="IPR038158">
    <property type="entry name" value="H-NOX_domain_sf"/>
</dbReference>
<dbReference type="InterPro" id="IPR011644">
    <property type="entry name" value="Heme_NO-bd"/>
</dbReference>
<protein>
    <submittedName>
        <fullName evidence="2">Heme NO-binding domain-containing protein</fullName>
    </submittedName>
</protein>
<evidence type="ECO:0000259" key="1">
    <source>
        <dbReference type="Pfam" id="PF07700"/>
    </source>
</evidence>
<comment type="caution">
    <text evidence="2">The sequence shown here is derived from an EMBL/GenBank/DDBJ whole genome shotgun (WGS) entry which is preliminary data.</text>
</comment>
<keyword evidence="3" id="KW-1185">Reference proteome</keyword>
<gene>
    <name evidence="2" type="ORF">MLD63_15570</name>
</gene>
<proteinExistence type="predicted"/>
<dbReference type="InterPro" id="IPR024096">
    <property type="entry name" value="NO_sig/Golgi_transp_ligand-bd"/>
</dbReference>
<dbReference type="Pfam" id="PF07700">
    <property type="entry name" value="HNOB"/>
    <property type="match status" value="1"/>
</dbReference>
<evidence type="ECO:0000313" key="2">
    <source>
        <dbReference type="EMBL" id="MCQ0971840.1"/>
    </source>
</evidence>
<dbReference type="Gene3D" id="3.90.1520.10">
    <property type="entry name" value="H-NOX domain"/>
    <property type="match status" value="1"/>
</dbReference>
<reference evidence="2 3" key="1">
    <citation type="submission" date="2022-03" db="EMBL/GenBank/DDBJ databases">
        <authorList>
            <person name="He Y."/>
        </authorList>
    </citation>
    <scope>NUCLEOTIDE SEQUENCE [LARGE SCALE GENOMIC DNA]</scope>
    <source>
        <strain evidence="2 3">TK19116</strain>
    </source>
</reference>
<organism evidence="2 3">
    <name type="scientific">Paracoccus albicereus</name>
    <dbReference type="NCBI Taxonomy" id="2922394"/>
    <lineage>
        <taxon>Bacteria</taxon>
        <taxon>Pseudomonadati</taxon>
        <taxon>Pseudomonadota</taxon>
        <taxon>Alphaproteobacteria</taxon>
        <taxon>Rhodobacterales</taxon>
        <taxon>Paracoccaceae</taxon>
        <taxon>Paracoccus</taxon>
    </lineage>
</organism>
<accession>A0ABT1MU52</accession>
<dbReference type="Proteomes" id="UP001203945">
    <property type="component" value="Unassembled WGS sequence"/>
</dbReference>
<dbReference type="RefSeq" id="WP_255330849.1">
    <property type="nucleotide sequence ID" value="NZ_JAKZEU010000006.1"/>
</dbReference>
<evidence type="ECO:0000313" key="3">
    <source>
        <dbReference type="Proteomes" id="UP001203945"/>
    </source>
</evidence>